<dbReference type="HAMAP" id="MF_00473">
    <property type="entry name" value="G6P_isomerase"/>
    <property type="match status" value="1"/>
</dbReference>
<dbReference type="SUPFAM" id="SSF53697">
    <property type="entry name" value="SIS domain"/>
    <property type="match status" value="1"/>
</dbReference>
<dbReference type="GO" id="GO:0048029">
    <property type="term" value="F:monosaccharide binding"/>
    <property type="evidence" value="ECO:0007669"/>
    <property type="project" value="TreeGrafter"/>
</dbReference>
<dbReference type="InterPro" id="IPR018189">
    <property type="entry name" value="Phosphoglucose_isomerase_CS"/>
</dbReference>
<dbReference type="PROSITE" id="PS00765">
    <property type="entry name" value="P_GLUCOSE_ISOMERASE_1"/>
    <property type="match status" value="1"/>
</dbReference>
<keyword evidence="5 10" id="KW-0312">Gluconeogenesis</keyword>
<dbReference type="Proteomes" id="UP000799118">
    <property type="component" value="Unassembled WGS sequence"/>
</dbReference>
<dbReference type="EMBL" id="ML769539">
    <property type="protein sequence ID" value="KAE9394983.1"/>
    <property type="molecule type" value="Genomic_DNA"/>
</dbReference>
<comment type="function">
    <text evidence="8">In the cytoplasm, catalyzes the conversion of glucose-6-phosphate to fructose-6-phosphate, the second step in glycolysis, and the reverse reaction during gluconeogenesis.</text>
</comment>
<dbReference type="PROSITE" id="PS00174">
    <property type="entry name" value="P_GLUCOSE_ISOMERASE_2"/>
    <property type="match status" value="1"/>
</dbReference>
<keyword evidence="12" id="KW-1185">Reference proteome</keyword>
<keyword evidence="6 10" id="KW-0324">Glycolysis</keyword>
<evidence type="ECO:0000256" key="5">
    <source>
        <dbReference type="ARBA" id="ARBA00022432"/>
    </source>
</evidence>
<evidence type="ECO:0000256" key="10">
    <source>
        <dbReference type="RuleBase" id="RU000612"/>
    </source>
</evidence>
<dbReference type="GO" id="GO:0004347">
    <property type="term" value="F:glucose-6-phosphate isomerase activity"/>
    <property type="evidence" value="ECO:0007669"/>
    <property type="project" value="UniProtKB-EC"/>
</dbReference>
<dbReference type="Pfam" id="PF00342">
    <property type="entry name" value="PGI"/>
    <property type="match status" value="1"/>
</dbReference>
<dbReference type="EC" id="5.3.1.9" evidence="3 10"/>
<proteinExistence type="inferred from homology"/>
<dbReference type="FunFam" id="3.40.50.10490:FF:000004">
    <property type="entry name" value="Glucose-6-phosphate isomerase"/>
    <property type="match status" value="1"/>
</dbReference>
<dbReference type="CDD" id="cd05016">
    <property type="entry name" value="SIS_PGI_2"/>
    <property type="match status" value="1"/>
</dbReference>
<dbReference type="PANTHER" id="PTHR11469">
    <property type="entry name" value="GLUCOSE-6-PHOSPHATE ISOMERASE"/>
    <property type="match status" value="1"/>
</dbReference>
<evidence type="ECO:0000256" key="2">
    <source>
        <dbReference type="ARBA" id="ARBA00006604"/>
    </source>
</evidence>
<dbReference type="AlphaFoldDB" id="A0A6A4HB83"/>
<dbReference type="GO" id="GO:0005829">
    <property type="term" value="C:cytosol"/>
    <property type="evidence" value="ECO:0007669"/>
    <property type="project" value="TreeGrafter"/>
</dbReference>
<evidence type="ECO:0000256" key="1">
    <source>
        <dbReference type="ARBA" id="ARBA00004926"/>
    </source>
</evidence>
<dbReference type="GO" id="GO:0051156">
    <property type="term" value="P:glucose 6-phosphate metabolic process"/>
    <property type="evidence" value="ECO:0007669"/>
    <property type="project" value="TreeGrafter"/>
</dbReference>
<evidence type="ECO:0000256" key="4">
    <source>
        <dbReference type="ARBA" id="ARBA00018388"/>
    </source>
</evidence>
<evidence type="ECO:0000256" key="7">
    <source>
        <dbReference type="ARBA" id="ARBA00023235"/>
    </source>
</evidence>
<dbReference type="GO" id="GO:0006096">
    <property type="term" value="P:glycolytic process"/>
    <property type="evidence" value="ECO:0007669"/>
    <property type="project" value="UniProtKB-UniPathway"/>
</dbReference>
<dbReference type="CDD" id="cd05015">
    <property type="entry name" value="SIS_PGI_1"/>
    <property type="match status" value="1"/>
</dbReference>
<evidence type="ECO:0000313" key="12">
    <source>
        <dbReference type="Proteomes" id="UP000799118"/>
    </source>
</evidence>
<dbReference type="Gene3D" id="1.10.1390.10">
    <property type="match status" value="1"/>
</dbReference>
<dbReference type="PANTHER" id="PTHR11469:SF1">
    <property type="entry name" value="GLUCOSE-6-PHOSPHATE ISOMERASE"/>
    <property type="match status" value="1"/>
</dbReference>
<comment type="similarity">
    <text evidence="2 10">Belongs to the GPI family.</text>
</comment>
<comment type="pathway">
    <text evidence="1 10">Carbohydrate degradation; glycolysis; D-glyceraldehyde 3-phosphate and glycerone phosphate from D-glucose: step 2/4.</text>
</comment>
<dbReference type="GO" id="GO:0006094">
    <property type="term" value="P:gluconeogenesis"/>
    <property type="evidence" value="ECO:0007669"/>
    <property type="project" value="UniProtKB-KW"/>
</dbReference>
<comment type="catalytic activity">
    <reaction evidence="9 10">
        <text>alpha-D-glucose 6-phosphate = beta-D-fructose 6-phosphate</text>
        <dbReference type="Rhea" id="RHEA:11816"/>
        <dbReference type="ChEBI" id="CHEBI:57634"/>
        <dbReference type="ChEBI" id="CHEBI:58225"/>
        <dbReference type="EC" id="5.3.1.9"/>
    </reaction>
</comment>
<gene>
    <name evidence="11" type="ORF">BT96DRAFT_958608</name>
</gene>
<name>A0A6A4HB83_9AGAR</name>
<evidence type="ECO:0000256" key="8">
    <source>
        <dbReference type="ARBA" id="ARBA00024178"/>
    </source>
</evidence>
<evidence type="ECO:0000313" key="11">
    <source>
        <dbReference type="EMBL" id="KAE9394983.1"/>
    </source>
</evidence>
<evidence type="ECO:0000256" key="3">
    <source>
        <dbReference type="ARBA" id="ARBA00011952"/>
    </source>
</evidence>
<dbReference type="Gene3D" id="3.40.50.10490">
    <property type="entry name" value="Glucose-6-phosphate isomerase like protein, domain 1"/>
    <property type="match status" value="2"/>
</dbReference>
<protein>
    <recommendedName>
        <fullName evidence="4 10">Glucose-6-phosphate isomerase</fullName>
        <ecNumber evidence="3 10">5.3.1.9</ecNumber>
    </recommendedName>
</protein>
<dbReference type="GO" id="GO:0097367">
    <property type="term" value="F:carbohydrate derivative binding"/>
    <property type="evidence" value="ECO:0007669"/>
    <property type="project" value="InterPro"/>
</dbReference>
<keyword evidence="7 10" id="KW-0413">Isomerase</keyword>
<dbReference type="NCBIfam" id="NF001211">
    <property type="entry name" value="PRK00179.1"/>
    <property type="match status" value="1"/>
</dbReference>
<dbReference type="InterPro" id="IPR023096">
    <property type="entry name" value="G6P_Isomerase_C"/>
</dbReference>
<accession>A0A6A4HB83</accession>
<dbReference type="InterPro" id="IPR035482">
    <property type="entry name" value="SIS_PGI_2"/>
</dbReference>
<dbReference type="PROSITE" id="PS51463">
    <property type="entry name" value="P_GLUCOSE_ISOMERASE_3"/>
    <property type="match status" value="1"/>
</dbReference>
<dbReference type="OrthoDB" id="5831190at2759"/>
<dbReference type="InterPro" id="IPR001672">
    <property type="entry name" value="G6P_Isomerase"/>
</dbReference>
<evidence type="ECO:0000256" key="9">
    <source>
        <dbReference type="ARBA" id="ARBA00029321"/>
    </source>
</evidence>
<dbReference type="InterPro" id="IPR046348">
    <property type="entry name" value="SIS_dom_sf"/>
</dbReference>
<evidence type="ECO:0000256" key="6">
    <source>
        <dbReference type="ARBA" id="ARBA00023152"/>
    </source>
</evidence>
<dbReference type="PRINTS" id="PR00662">
    <property type="entry name" value="G6PISOMERASE"/>
</dbReference>
<reference evidence="11" key="1">
    <citation type="journal article" date="2019" name="Environ. Microbiol.">
        <title>Fungal ecological strategies reflected in gene transcription - a case study of two litter decomposers.</title>
        <authorList>
            <person name="Barbi F."/>
            <person name="Kohler A."/>
            <person name="Barry K."/>
            <person name="Baskaran P."/>
            <person name="Daum C."/>
            <person name="Fauchery L."/>
            <person name="Ihrmark K."/>
            <person name="Kuo A."/>
            <person name="LaButti K."/>
            <person name="Lipzen A."/>
            <person name="Morin E."/>
            <person name="Grigoriev I.V."/>
            <person name="Henrissat B."/>
            <person name="Lindahl B."/>
            <person name="Martin F."/>
        </authorList>
    </citation>
    <scope>NUCLEOTIDE SEQUENCE</scope>
    <source>
        <strain evidence="11">JB14</strain>
    </source>
</reference>
<dbReference type="InterPro" id="IPR035476">
    <property type="entry name" value="SIS_PGI_1"/>
</dbReference>
<dbReference type="UniPathway" id="UPA00109">
    <property type="reaction ID" value="UER00181"/>
</dbReference>
<sequence length="553" mass="61760">MSGKLASDYDSWKKLQHIYDSERSKLILKDLFAQDPDRFSKFSTEYNSTTGPDVTFLLDYSKNLITEPILNDLLSLIREAQVETFRDKMFAGEHINTSEDRAVLHVALRNFNDFQIQEAGTDEVASVLEHMKVFSESVRSGEWKGYTGKTINTIVNIGIGGSDLGPVMVTEALKPYSKRDITAHFVSNIDGTHIAETLRACDPETTLFIIASKTFTTQETITNAESAKDWFLASAKDKAHVAKHFVALSTNTKAVTAFGIAQENMFQFWDWVGGRYSLWSAIGLSIALVIGYDNFEQLLKGAHGMDKHFKETPLEKNLPVLLAAVGLWYNDFYGSQTHALLPYDQYLHKFADYFQQGDMESNGKTVTKNGHRVNYETGPIIWGAAGTNGQHSFYQLVHQGTKLIPTDFIAPATTHNPIANSKHHRILLSNFFAQPEALAFGKTEEQVKKELGSGASDALIKSKVFEGNKPSNSIMFPLLTPATLGALIAMYEHKIFVQGVVWGINSFDQMGVELGKVLAKNILAQLEKPEDVTGHDSSVNYGLIHYYQKYRKE</sequence>
<organism evidence="11 12">
    <name type="scientific">Gymnopus androsaceus JB14</name>
    <dbReference type="NCBI Taxonomy" id="1447944"/>
    <lineage>
        <taxon>Eukaryota</taxon>
        <taxon>Fungi</taxon>
        <taxon>Dikarya</taxon>
        <taxon>Basidiomycota</taxon>
        <taxon>Agaricomycotina</taxon>
        <taxon>Agaricomycetes</taxon>
        <taxon>Agaricomycetidae</taxon>
        <taxon>Agaricales</taxon>
        <taxon>Marasmiineae</taxon>
        <taxon>Omphalotaceae</taxon>
        <taxon>Gymnopus</taxon>
    </lineage>
</organism>